<dbReference type="PANTHER" id="PTHR46394:SF1">
    <property type="entry name" value="PNPLA DOMAIN-CONTAINING PROTEIN"/>
    <property type="match status" value="1"/>
</dbReference>
<dbReference type="AlphaFoldDB" id="A0A6N8EC46"/>
<accession>A0A6N8EC46</accession>
<dbReference type="InterPro" id="IPR052580">
    <property type="entry name" value="Lipid_Hydrolase"/>
</dbReference>
<keyword evidence="1 2" id="KW-0443">Lipid metabolism</keyword>
<dbReference type="PANTHER" id="PTHR46394">
    <property type="entry name" value="ANNEXIN"/>
    <property type="match status" value="1"/>
</dbReference>
<dbReference type="GO" id="GO:0016042">
    <property type="term" value="P:lipid catabolic process"/>
    <property type="evidence" value="ECO:0007669"/>
    <property type="project" value="UniProtKB-UniRule"/>
</dbReference>
<evidence type="ECO:0000259" key="3">
    <source>
        <dbReference type="PROSITE" id="PS51635"/>
    </source>
</evidence>
<evidence type="ECO:0000256" key="1">
    <source>
        <dbReference type="ARBA" id="ARBA00023098"/>
    </source>
</evidence>
<gene>
    <name evidence="4" type="ORF">GJ668_11655</name>
</gene>
<name>A0A6N8EC46_9GAMM</name>
<protein>
    <submittedName>
        <fullName evidence="4">Phospholipase</fullName>
    </submittedName>
</protein>
<feature type="short sequence motif" description="GXSXG" evidence="2">
    <location>
        <begin position="59"/>
        <end position="63"/>
    </location>
</feature>
<feature type="domain" description="PNPLA" evidence="3">
    <location>
        <begin position="28"/>
        <end position="195"/>
    </location>
</feature>
<dbReference type="PROSITE" id="PS51635">
    <property type="entry name" value="PNPLA"/>
    <property type="match status" value="1"/>
</dbReference>
<comment type="caution">
    <text evidence="2">Lacks conserved residue(s) required for the propagation of feature annotation.</text>
</comment>
<proteinExistence type="predicted"/>
<dbReference type="InterPro" id="IPR016035">
    <property type="entry name" value="Acyl_Trfase/lysoPLipase"/>
</dbReference>
<dbReference type="Proteomes" id="UP000434044">
    <property type="component" value="Unassembled WGS sequence"/>
</dbReference>
<dbReference type="CDD" id="cd07207">
    <property type="entry name" value="Pat_ExoU_VipD_like"/>
    <property type="match status" value="1"/>
</dbReference>
<feature type="active site" description="Nucleophile" evidence="2">
    <location>
        <position position="61"/>
    </location>
</feature>
<reference evidence="4 5" key="1">
    <citation type="submission" date="2019-11" db="EMBL/GenBank/DDBJ databases">
        <title>Whole-genome sequence of the anaerobic purple sulfur bacterium Allochromatium palmeri DSM 15591.</title>
        <authorList>
            <person name="Kyndt J.A."/>
            <person name="Meyer T.E."/>
        </authorList>
    </citation>
    <scope>NUCLEOTIDE SEQUENCE [LARGE SCALE GENOMIC DNA]</scope>
    <source>
        <strain evidence="4 5">DSM 15591</strain>
    </source>
</reference>
<feature type="active site" description="Proton acceptor" evidence="2">
    <location>
        <position position="182"/>
    </location>
</feature>
<dbReference type="Pfam" id="PF01734">
    <property type="entry name" value="Patatin"/>
    <property type="match status" value="1"/>
</dbReference>
<keyword evidence="2" id="KW-0378">Hydrolase</keyword>
<dbReference type="RefSeq" id="WP_155450328.1">
    <property type="nucleotide sequence ID" value="NZ_WNKT01000024.1"/>
</dbReference>
<dbReference type="InterPro" id="IPR002641">
    <property type="entry name" value="PNPLA_dom"/>
</dbReference>
<evidence type="ECO:0000256" key="2">
    <source>
        <dbReference type="PROSITE-ProRule" id="PRU01161"/>
    </source>
</evidence>
<comment type="caution">
    <text evidence="4">The sequence shown here is derived from an EMBL/GenBank/DDBJ whole genome shotgun (WGS) entry which is preliminary data.</text>
</comment>
<evidence type="ECO:0000313" key="4">
    <source>
        <dbReference type="EMBL" id="MTW21745.1"/>
    </source>
</evidence>
<dbReference type="OrthoDB" id="5290098at2"/>
<dbReference type="Gene3D" id="3.40.1090.10">
    <property type="entry name" value="Cytosolic phospholipase A2 catalytic domain"/>
    <property type="match status" value="2"/>
</dbReference>
<dbReference type="GO" id="GO:0016787">
    <property type="term" value="F:hydrolase activity"/>
    <property type="evidence" value="ECO:0007669"/>
    <property type="project" value="UniProtKB-UniRule"/>
</dbReference>
<dbReference type="SUPFAM" id="SSF52151">
    <property type="entry name" value="FabD/lysophospholipase-like"/>
    <property type="match status" value="1"/>
</dbReference>
<sequence>MSDQQAQTAPLSSSTQTDATTDLGTVVPILAGGGTRLPAHVGVIQALDELGVIDEHIVGVSGGSIVAGLRAAGWSADAMKELALGVDFRQFRDFSLYQLIFHGGLSSGDGFERWMDAQLQGARFKDLAMDLHVIATDVRNGAPVIFDRKSQPEMPVSRAIRYSMGIPLLFAYKEHNQHLMVDGSILSEDALRRDWSGQGTPTCCFRLRASETVAPPKRRWLPLADYLQMLMRAFMTSLSREFIQDAFWNSTVVIDTDGISPLEFRLTVDTKLALYRAGYDTTHRIFPDKMRRFAAERRRHMSNPS</sequence>
<keyword evidence="2" id="KW-0442">Lipid degradation</keyword>
<organism evidence="4 5">
    <name type="scientific">Allochromatium palmeri</name>
    <dbReference type="NCBI Taxonomy" id="231048"/>
    <lineage>
        <taxon>Bacteria</taxon>
        <taxon>Pseudomonadati</taxon>
        <taxon>Pseudomonadota</taxon>
        <taxon>Gammaproteobacteria</taxon>
        <taxon>Chromatiales</taxon>
        <taxon>Chromatiaceae</taxon>
        <taxon>Allochromatium</taxon>
    </lineage>
</organism>
<dbReference type="EMBL" id="WNKT01000024">
    <property type="protein sequence ID" value="MTW21745.1"/>
    <property type="molecule type" value="Genomic_DNA"/>
</dbReference>
<evidence type="ECO:0000313" key="5">
    <source>
        <dbReference type="Proteomes" id="UP000434044"/>
    </source>
</evidence>
<keyword evidence="5" id="KW-1185">Reference proteome</keyword>